<dbReference type="Pfam" id="PF00534">
    <property type="entry name" value="Glycos_transf_1"/>
    <property type="match status" value="1"/>
</dbReference>
<dbReference type="RefSeq" id="WP_092599280.1">
    <property type="nucleotide sequence ID" value="NZ_FNFI01000011.1"/>
</dbReference>
<dbReference type="EMBL" id="FNFI01000011">
    <property type="protein sequence ID" value="SDK60900.1"/>
    <property type="molecule type" value="Genomic_DNA"/>
</dbReference>
<dbReference type="Proteomes" id="UP000242700">
    <property type="component" value="Unassembled WGS sequence"/>
</dbReference>
<organism evidence="3 4">
    <name type="scientific">Jeotgalicoccus aerolatus</name>
    <dbReference type="NCBI Taxonomy" id="709510"/>
    <lineage>
        <taxon>Bacteria</taxon>
        <taxon>Bacillati</taxon>
        <taxon>Bacillota</taxon>
        <taxon>Bacilli</taxon>
        <taxon>Bacillales</taxon>
        <taxon>Staphylococcaceae</taxon>
        <taxon>Jeotgalicoccus</taxon>
    </lineage>
</organism>
<dbReference type="OrthoDB" id="59694at2"/>
<dbReference type="InterPro" id="IPR001296">
    <property type="entry name" value="Glyco_trans_1"/>
</dbReference>
<feature type="domain" description="Glycosyltransferase subfamily 4-like N-terminal" evidence="2">
    <location>
        <begin position="14"/>
        <end position="159"/>
    </location>
</feature>
<dbReference type="CDD" id="cd03801">
    <property type="entry name" value="GT4_PimA-like"/>
    <property type="match status" value="1"/>
</dbReference>
<protein>
    <submittedName>
        <fullName evidence="3">Glycosyltransferase Family 4</fullName>
    </submittedName>
</protein>
<dbReference type="Gene3D" id="3.40.50.2000">
    <property type="entry name" value="Glycogen Phosphorylase B"/>
    <property type="match status" value="2"/>
</dbReference>
<dbReference type="STRING" id="586411.SAMN05216187_11159"/>
<dbReference type="GO" id="GO:0016757">
    <property type="term" value="F:glycosyltransferase activity"/>
    <property type="evidence" value="ECO:0007669"/>
    <property type="project" value="InterPro"/>
</dbReference>
<dbReference type="InterPro" id="IPR028098">
    <property type="entry name" value="Glyco_trans_4-like_N"/>
</dbReference>
<proteinExistence type="predicted"/>
<feature type="domain" description="Glycosyl transferase family 1" evidence="1">
    <location>
        <begin position="168"/>
        <end position="234"/>
    </location>
</feature>
<gene>
    <name evidence="3" type="ORF">SAMN05216187_11159</name>
</gene>
<name>A0A1G9DAI7_9STAP</name>
<evidence type="ECO:0000259" key="1">
    <source>
        <dbReference type="Pfam" id="PF00534"/>
    </source>
</evidence>
<keyword evidence="3" id="KW-0808">Transferase</keyword>
<dbReference type="PANTHER" id="PTHR12526">
    <property type="entry name" value="GLYCOSYLTRANSFERASE"/>
    <property type="match status" value="1"/>
</dbReference>
<evidence type="ECO:0000259" key="2">
    <source>
        <dbReference type="Pfam" id="PF13439"/>
    </source>
</evidence>
<dbReference type="SUPFAM" id="SSF53756">
    <property type="entry name" value="UDP-Glycosyltransferase/glycogen phosphorylase"/>
    <property type="match status" value="1"/>
</dbReference>
<dbReference type="Pfam" id="PF13439">
    <property type="entry name" value="Glyco_transf_4"/>
    <property type="match status" value="1"/>
</dbReference>
<dbReference type="PANTHER" id="PTHR12526:SF630">
    <property type="entry name" value="GLYCOSYLTRANSFERASE"/>
    <property type="match status" value="1"/>
</dbReference>
<reference evidence="4" key="1">
    <citation type="submission" date="2016-10" db="EMBL/GenBank/DDBJ databases">
        <authorList>
            <person name="Varghese N."/>
            <person name="Submissions S."/>
        </authorList>
    </citation>
    <scope>NUCLEOTIDE SEQUENCE [LARGE SCALE GENOMIC DNA]</scope>
    <source>
        <strain evidence="4">CGMCC 1.8911</strain>
    </source>
</reference>
<sequence>MKLLYVVHFHAPMGGLRENVYSSALYMQKQGADVYVMLKPGPLRDRLDAKGIHTIAAEFGASVSAVKKCVQQLEDLNVAFDLIHFHPGLSKYPATKYARLHNIPIVETYHGMWHDDLNKHAGLLDAIITVSEGIKLNLQKRLKRLYERYYVIPNGYDSELFKTPVFYDINKKEVNIGFVARLDEDKQFIMDILILAANHVKHHLDIKINIHIIGDGTEKDTFIKLIEEALNNTAIQSSIKAGW</sequence>
<dbReference type="AlphaFoldDB" id="A0A1G9DAI7"/>
<accession>A0A1G9DAI7</accession>
<evidence type="ECO:0000313" key="3">
    <source>
        <dbReference type="EMBL" id="SDK60900.1"/>
    </source>
</evidence>
<evidence type="ECO:0000313" key="4">
    <source>
        <dbReference type="Proteomes" id="UP000242700"/>
    </source>
</evidence>